<evidence type="ECO:0000313" key="1">
    <source>
        <dbReference type="EMBL" id="KGF72851.1"/>
    </source>
</evidence>
<organism evidence="1 2">
    <name type="scientific">Neosynechococcus sphagnicola sy1</name>
    <dbReference type="NCBI Taxonomy" id="1497020"/>
    <lineage>
        <taxon>Bacteria</taxon>
        <taxon>Bacillati</taxon>
        <taxon>Cyanobacteriota</taxon>
        <taxon>Cyanophyceae</taxon>
        <taxon>Neosynechococcales</taxon>
        <taxon>Neosynechococcaceae</taxon>
        <taxon>Neosynechococcus</taxon>
    </lineage>
</organism>
<evidence type="ECO:0000313" key="2">
    <source>
        <dbReference type="Proteomes" id="UP000030170"/>
    </source>
</evidence>
<dbReference type="Proteomes" id="UP000030170">
    <property type="component" value="Unassembled WGS sequence"/>
</dbReference>
<protein>
    <recommendedName>
        <fullName evidence="3">CopG family transcriptional regulator</fullName>
    </recommendedName>
</protein>
<gene>
    <name evidence="1" type="ORF">DO97_03750</name>
</gene>
<dbReference type="RefSeq" id="WP_036532491.1">
    <property type="nucleotide sequence ID" value="NZ_JJML01000017.1"/>
</dbReference>
<reference evidence="1 2" key="1">
    <citation type="journal article" date="2014" name="Mol. Ecol.">
        <title>Evolution of Synechococcus.</title>
        <authorList>
            <person name="Dvorak P."/>
            <person name="Casamatta D."/>
            <person name="Hasler P."/>
            <person name="Poulickova A."/>
            <person name="Ondrej V."/>
            <person name="Sanges R."/>
        </authorList>
    </citation>
    <scope>NUCLEOTIDE SEQUENCE [LARGE SCALE GENOMIC DNA]</scope>
    <source>
        <strain evidence="1 2">CAUP A 1101</strain>
    </source>
</reference>
<comment type="caution">
    <text evidence="1">The sequence shown here is derived from an EMBL/GenBank/DDBJ whole genome shotgun (WGS) entry which is preliminary data.</text>
</comment>
<sequence>MAKTAIAAKIPSEWKQSIDEMCQLLGITPSKWVEGVIGEALKRDNPDTVRSLDKRLTAQIEELRSELGEFSA</sequence>
<dbReference type="STRING" id="1497020.DO97_03750"/>
<keyword evidence="2" id="KW-1185">Reference proteome</keyword>
<name>A0A098TKP0_9CYAN</name>
<dbReference type="EMBL" id="JJML01000017">
    <property type="protein sequence ID" value="KGF72851.1"/>
    <property type="molecule type" value="Genomic_DNA"/>
</dbReference>
<dbReference type="OrthoDB" id="5472118at2"/>
<proteinExistence type="predicted"/>
<dbReference type="AlphaFoldDB" id="A0A098TKP0"/>
<evidence type="ECO:0008006" key="3">
    <source>
        <dbReference type="Google" id="ProtNLM"/>
    </source>
</evidence>
<accession>A0A098TKP0</accession>